<gene>
    <name evidence="1" type="ORF">VFH_U058600</name>
</gene>
<evidence type="ECO:0000313" key="1">
    <source>
        <dbReference type="EMBL" id="CAI8584100.1"/>
    </source>
</evidence>
<dbReference type="InterPro" id="IPR004252">
    <property type="entry name" value="Probable_transposase_24"/>
</dbReference>
<keyword evidence="2" id="KW-1185">Reference proteome</keyword>
<protein>
    <submittedName>
        <fullName evidence="1">Uncharacterized protein</fullName>
    </submittedName>
</protein>
<dbReference type="Pfam" id="PF03004">
    <property type="entry name" value="Transposase_24"/>
    <property type="match status" value="1"/>
</dbReference>
<reference evidence="1 2" key="1">
    <citation type="submission" date="2023-01" db="EMBL/GenBank/DDBJ databases">
        <authorList>
            <person name="Kreplak J."/>
        </authorList>
    </citation>
    <scope>NUCLEOTIDE SEQUENCE [LARGE SCALE GENOMIC DNA]</scope>
</reference>
<comment type="caution">
    <text evidence="1">The sequence shown here is derived from an EMBL/GenBank/DDBJ whole genome shotgun (WGS) entry which is preliminary data.</text>
</comment>
<proteinExistence type="predicted"/>
<organism evidence="1 2">
    <name type="scientific">Vicia faba</name>
    <name type="common">Broad bean</name>
    <name type="synonym">Faba vulgaris</name>
    <dbReference type="NCBI Taxonomy" id="3906"/>
    <lineage>
        <taxon>Eukaryota</taxon>
        <taxon>Viridiplantae</taxon>
        <taxon>Streptophyta</taxon>
        <taxon>Embryophyta</taxon>
        <taxon>Tracheophyta</taxon>
        <taxon>Spermatophyta</taxon>
        <taxon>Magnoliopsida</taxon>
        <taxon>eudicotyledons</taxon>
        <taxon>Gunneridae</taxon>
        <taxon>Pentapetalae</taxon>
        <taxon>rosids</taxon>
        <taxon>fabids</taxon>
        <taxon>Fabales</taxon>
        <taxon>Fabaceae</taxon>
        <taxon>Papilionoideae</taxon>
        <taxon>50 kb inversion clade</taxon>
        <taxon>NPAAA clade</taxon>
        <taxon>Hologalegina</taxon>
        <taxon>IRL clade</taxon>
        <taxon>Fabeae</taxon>
        <taxon>Vicia</taxon>
    </lineage>
</organism>
<dbReference type="EMBL" id="CATIWC010001412">
    <property type="protein sequence ID" value="CAI8584100.1"/>
    <property type="molecule type" value="Genomic_DNA"/>
</dbReference>
<accession>A0AAV0YHR5</accession>
<dbReference type="AlphaFoldDB" id="A0AAV0YHR5"/>
<sequence length="171" mass="20364">MQSQIEKKKKKHPKEKLVGKTLCKKIHARTLEERVEVTFNEDFQPIGPSEKECQMIIKNRFWRYTNRKFILRLKHEIGLRPLKETIQEISENNTRNRAQLKWMHPMGPKNFALTREKVREKEKREPTQSKMFVETRKGNKGKELDVETGKVIVCNIVYIIRLLNIIGQHCL</sequence>
<name>A0AAV0YHR5_VICFA</name>
<dbReference type="Proteomes" id="UP001157006">
    <property type="component" value="Unassembled WGS sequence"/>
</dbReference>
<evidence type="ECO:0000313" key="2">
    <source>
        <dbReference type="Proteomes" id="UP001157006"/>
    </source>
</evidence>